<dbReference type="SUPFAM" id="SSF48264">
    <property type="entry name" value="Cytochrome P450"/>
    <property type="match status" value="1"/>
</dbReference>
<keyword evidence="7 13" id="KW-0560">Oxidoreductase</keyword>
<comment type="function">
    <text evidence="11">Cytochromes P450 are a group of heme-thiolate monooxygenases. They oxidize a variety of structurally unrelated compounds, including steroids, fatty acids, and xenobiotics.</text>
</comment>
<dbReference type="GO" id="GO:0020037">
    <property type="term" value="F:heme binding"/>
    <property type="evidence" value="ECO:0007669"/>
    <property type="project" value="InterPro"/>
</dbReference>
<evidence type="ECO:0000256" key="14">
    <source>
        <dbReference type="SAM" id="Phobius"/>
    </source>
</evidence>
<keyword evidence="10 14" id="KW-0472">Membrane</keyword>
<feature type="transmembrane region" description="Helical" evidence="14">
    <location>
        <begin position="214"/>
        <end position="232"/>
    </location>
</feature>
<comment type="similarity">
    <text evidence="3 13">Belongs to the cytochrome P450 family.</text>
</comment>
<dbReference type="CDD" id="cd11055">
    <property type="entry name" value="CYP3A-like"/>
    <property type="match status" value="1"/>
</dbReference>
<dbReference type="Gene3D" id="1.10.630.10">
    <property type="entry name" value="Cytochrome P450"/>
    <property type="match status" value="1"/>
</dbReference>
<feature type="binding site" description="axial binding residue" evidence="12">
    <location>
        <position position="448"/>
    </location>
    <ligand>
        <name>heme</name>
        <dbReference type="ChEBI" id="CHEBI:30413"/>
    </ligand>
    <ligandPart>
        <name>Fe</name>
        <dbReference type="ChEBI" id="CHEBI:18248"/>
    </ligandPart>
</feature>
<evidence type="ECO:0000256" key="6">
    <source>
        <dbReference type="ARBA" id="ARBA00022824"/>
    </source>
</evidence>
<dbReference type="InterPro" id="IPR002401">
    <property type="entry name" value="Cyt_P450_E_grp-I"/>
</dbReference>
<gene>
    <name evidence="16" type="primary">LOC109485683</name>
</gene>
<dbReference type="PANTHER" id="PTHR24302:SF15">
    <property type="entry name" value="FATTY-ACID PEROXYGENASE"/>
    <property type="match status" value="1"/>
</dbReference>
<protein>
    <submittedName>
        <fullName evidence="16">Cytochrome P450 3A29-like</fullName>
    </submittedName>
</protein>
<dbReference type="GeneID" id="109485683"/>
<dbReference type="InterPro" id="IPR017972">
    <property type="entry name" value="Cyt_P450_CS"/>
</dbReference>
<keyword evidence="4 12" id="KW-0349">Heme</keyword>
<keyword evidence="9 13" id="KW-0503">Monooxygenase</keyword>
<dbReference type="GO" id="GO:0008395">
    <property type="term" value="F:steroid hydroxylase activity"/>
    <property type="evidence" value="ECO:0007669"/>
    <property type="project" value="TreeGrafter"/>
</dbReference>
<dbReference type="OrthoDB" id="1470350at2759"/>
<dbReference type="KEGG" id="bbel:109485683"/>
<evidence type="ECO:0000313" key="15">
    <source>
        <dbReference type="Proteomes" id="UP000515135"/>
    </source>
</evidence>
<keyword evidence="8 12" id="KW-0408">Iron</keyword>
<dbReference type="RefSeq" id="XP_019644909.1">
    <property type="nucleotide sequence ID" value="XM_019789350.1"/>
</dbReference>
<keyword evidence="5 12" id="KW-0479">Metal-binding</keyword>
<keyword evidence="14" id="KW-0812">Transmembrane</keyword>
<evidence type="ECO:0000256" key="5">
    <source>
        <dbReference type="ARBA" id="ARBA00022723"/>
    </source>
</evidence>
<dbReference type="AlphaFoldDB" id="A0A6P5AEZ2"/>
<feature type="transmembrane region" description="Helical" evidence="14">
    <location>
        <begin position="12"/>
        <end position="32"/>
    </location>
</feature>
<evidence type="ECO:0000256" key="7">
    <source>
        <dbReference type="ARBA" id="ARBA00023002"/>
    </source>
</evidence>
<dbReference type="InterPro" id="IPR001128">
    <property type="entry name" value="Cyt_P450"/>
</dbReference>
<evidence type="ECO:0000256" key="10">
    <source>
        <dbReference type="ARBA" id="ARBA00023136"/>
    </source>
</evidence>
<keyword evidence="6" id="KW-0256">Endoplasmic reticulum</keyword>
<evidence type="ECO:0000256" key="12">
    <source>
        <dbReference type="PIRSR" id="PIRSR602401-1"/>
    </source>
</evidence>
<dbReference type="FunFam" id="1.10.630.10:FF:000003">
    <property type="entry name" value="cytochrome P450 3A12-like isoform X2"/>
    <property type="match status" value="1"/>
</dbReference>
<dbReference type="PRINTS" id="PR00463">
    <property type="entry name" value="EP450I"/>
</dbReference>
<evidence type="ECO:0000256" key="13">
    <source>
        <dbReference type="RuleBase" id="RU000461"/>
    </source>
</evidence>
<dbReference type="GO" id="GO:0005789">
    <property type="term" value="C:endoplasmic reticulum membrane"/>
    <property type="evidence" value="ECO:0007669"/>
    <property type="project" value="UniProtKB-SubCell"/>
</dbReference>
<proteinExistence type="inferred from homology"/>
<dbReference type="PROSITE" id="PS00086">
    <property type="entry name" value="CYTOCHROME_P450"/>
    <property type="match status" value="1"/>
</dbReference>
<reference evidence="16" key="1">
    <citation type="submission" date="2025-08" db="UniProtKB">
        <authorList>
            <consortium name="RefSeq"/>
        </authorList>
    </citation>
    <scope>IDENTIFICATION</scope>
    <source>
        <tissue evidence="16">Gonad</tissue>
    </source>
</reference>
<evidence type="ECO:0000256" key="4">
    <source>
        <dbReference type="ARBA" id="ARBA00022617"/>
    </source>
</evidence>
<evidence type="ECO:0000256" key="8">
    <source>
        <dbReference type="ARBA" id="ARBA00023004"/>
    </source>
</evidence>
<evidence type="ECO:0000313" key="16">
    <source>
        <dbReference type="RefSeq" id="XP_019644909.1"/>
    </source>
</evidence>
<sequence length="507" mass="57440">MLDLLPLSPTWVLAGLFAVLSYWFLVWPFSTFKKLGIPGPKPVPLFGNYLGYRKGMGNFDQECYQKYNKVYGFFEGQQPILMVGDLKLVREITVKKTNIFQNRRDLAGRGEIFGASVAALKDDDWKRVRGVISPTFSTGKLKQMSPHLERCAANFISKLDENCQDGTVFDMKKLTGAFSLDVTSSTAFGVDVDSLNNPDNPLVWSAKNMFDFSFYNPLVLIVILFPQLAWILEFCGVNFMNKKSITYFSDAVDHAINMKREVSDKERPPDFLQLALAAHNEELDNGVSANTAKWGISKKEIKGNAVLFWAAGYESTSNTIALTAYNLALHQEAQDRCIEEIDAVIKKHGVLDYKAIHELPYLEMCINETLRIFPSTTRIDRVAKEDVDLDGIRIPAGMLVFVPVWSIHMDADIWPEPEEFRPERFSKEAVAARDPYAYLPFGSGPRNCAGMRLSLLELRFSLAKALEKFRFVTCKETVIPVRFKKSMLNQIDHEVWLKVEARTPTHA</sequence>
<evidence type="ECO:0000256" key="1">
    <source>
        <dbReference type="ARBA" id="ARBA00001971"/>
    </source>
</evidence>
<keyword evidence="15" id="KW-1185">Reference proteome</keyword>
<organism evidence="15 16">
    <name type="scientific">Branchiostoma belcheri</name>
    <name type="common">Amphioxus</name>
    <dbReference type="NCBI Taxonomy" id="7741"/>
    <lineage>
        <taxon>Eukaryota</taxon>
        <taxon>Metazoa</taxon>
        <taxon>Chordata</taxon>
        <taxon>Cephalochordata</taxon>
        <taxon>Leptocardii</taxon>
        <taxon>Amphioxiformes</taxon>
        <taxon>Branchiostomatidae</taxon>
        <taxon>Branchiostoma</taxon>
    </lineage>
</organism>
<name>A0A6P5AEZ2_BRABE</name>
<evidence type="ECO:0000256" key="2">
    <source>
        <dbReference type="ARBA" id="ARBA00004586"/>
    </source>
</evidence>
<keyword evidence="14" id="KW-1133">Transmembrane helix</keyword>
<evidence type="ECO:0000256" key="3">
    <source>
        <dbReference type="ARBA" id="ARBA00010617"/>
    </source>
</evidence>
<comment type="subcellular location">
    <subcellularLocation>
        <location evidence="2">Endoplasmic reticulum membrane</location>
    </subcellularLocation>
</comment>
<evidence type="ECO:0000256" key="11">
    <source>
        <dbReference type="ARBA" id="ARBA00043906"/>
    </source>
</evidence>
<dbReference type="InterPro" id="IPR050705">
    <property type="entry name" value="Cytochrome_P450_3A"/>
</dbReference>
<dbReference type="GO" id="GO:0005506">
    <property type="term" value="F:iron ion binding"/>
    <property type="evidence" value="ECO:0007669"/>
    <property type="project" value="InterPro"/>
</dbReference>
<evidence type="ECO:0000256" key="9">
    <source>
        <dbReference type="ARBA" id="ARBA00023033"/>
    </source>
</evidence>
<dbReference type="Pfam" id="PF00067">
    <property type="entry name" value="p450"/>
    <property type="match status" value="1"/>
</dbReference>
<dbReference type="Proteomes" id="UP000515135">
    <property type="component" value="Unplaced"/>
</dbReference>
<comment type="cofactor">
    <cofactor evidence="1 12">
        <name>heme</name>
        <dbReference type="ChEBI" id="CHEBI:30413"/>
    </cofactor>
</comment>
<accession>A0A6P5AEZ2</accession>
<dbReference type="PANTHER" id="PTHR24302">
    <property type="entry name" value="CYTOCHROME P450 FAMILY 3"/>
    <property type="match status" value="1"/>
</dbReference>
<dbReference type="InterPro" id="IPR036396">
    <property type="entry name" value="Cyt_P450_sf"/>
</dbReference>
<dbReference type="PRINTS" id="PR00385">
    <property type="entry name" value="P450"/>
</dbReference>
<dbReference type="GO" id="GO:0016705">
    <property type="term" value="F:oxidoreductase activity, acting on paired donors, with incorporation or reduction of molecular oxygen"/>
    <property type="evidence" value="ECO:0007669"/>
    <property type="project" value="InterPro"/>
</dbReference>